<feature type="transmembrane region" description="Helical" evidence="1">
    <location>
        <begin position="247"/>
        <end position="268"/>
    </location>
</feature>
<dbReference type="PANTHER" id="PTHR23028">
    <property type="entry name" value="ACETYLTRANSFERASE"/>
    <property type="match status" value="1"/>
</dbReference>
<keyword evidence="1" id="KW-1133">Transmembrane helix</keyword>
<keyword evidence="1" id="KW-0812">Transmembrane</keyword>
<dbReference type="EMBL" id="CP046909">
    <property type="protein sequence ID" value="QGZ53969.1"/>
    <property type="molecule type" value="Genomic_DNA"/>
</dbReference>
<proteinExistence type="predicted"/>
<feature type="transmembrane region" description="Helical" evidence="1">
    <location>
        <begin position="214"/>
        <end position="235"/>
    </location>
</feature>
<feature type="transmembrane region" description="Helical" evidence="1">
    <location>
        <begin position="312"/>
        <end position="333"/>
    </location>
</feature>
<organism evidence="3 4">
    <name type="scientific">Paraburkholderia acidiphila</name>
    <dbReference type="NCBI Taxonomy" id="2571747"/>
    <lineage>
        <taxon>Bacteria</taxon>
        <taxon>Pseudomonadati</taxon>
        <taxon>Pseudomonadota</taxon>
        <taxon>Betaproteobacteria</taxon>
        <taxon>Burkholderiales</taxon>
        <taxon>Burkholderiaceae</taxon>
        <taxon>Paraburkholderia</taxon>
    </lineage>
</organism>
<dbReference type="PANTHER" id="PTHR23028:SF53">
    <property type="entry name" value="ACYL_TRANSF_3 DOMAIN-CONTAINING PROTEIN"/>
    <property type="match status" value="1"/>
</dbReference>
<evidence type="ECO:0000313" key="3">
    <source>
        <dbReference type="EMBL" id="QGZ53969.1"/>
    </source>
</evidence>
<dbReference type="Pfam" id="PF01757">
    <property type="entry name" value="Acyl_transf_3"/>
    <property type="match status" value="1"/>
</dbReference>
<name>A0A7Z2G2P2_9BURK</name>
<dbReference type="RefSeq" id="WP_158757129.1">
    <property type="nucleotide sequence ID" value="NZ_CP046909.1"/>
</dbReference>
<dbReference type="InterPro" id="IPR002656">
    <property type="entry name" value="Acyl_transf_3_dom"/>
</dbReference>
<feature type="transmembrane region" description="Helical" evidence="1">
    <location>
        <begin position="132"/>
        <end position="153"/>
    </location>
</feature>
<gene>
    <name evidence="3" type="ORF">FAZ97_03020</name>
</gene>
<reference evidence="3 4" key="1">
    <citation type="submission" date="2019-12" db="EMBL/GenBank/DDBJ databases">
        <title>Paraburkholderia acidiphila 7Q-K02 sp. nov and Paraburkholderia acidisoli DHF22 sp. nov., two strains isolated from forest soil.</title>
        <authorList>
            <person name="Gao Z."/>
            <person name="Qiu L."/>
        </authorList>
    </citation>
    <scope>NUCLEOTIDE SEQUENCE [LARGE SCALE GENOMIC DNA]</scope>
    <source>
        <strain evidence="3 4">7Q-K02</strain>
    </source>
</reference>
<dbReference type="GO" id="GO:0016020">
    <property type="term" value="C:membrane"/>
    <property type="evidence" value="ECO:0007669"/>
    <property type="project" value="TreeGrafter"/>
</dbReference>
<dbReference type="AlphaFoldDB" id="A0A7Z2G2P2"/>
<dbReference type="GO" id="GO:0000271">
    <property type="term" value="P:polysaccharide biosynthetic process"/>
    <property type="evidence" value="ECO:0007669"/>
    <property type="project" value="TreeGrafter"/>
</dbReference>
<dbReference type="KEGG" id="pacp:FAZ97_03020"/>
<dbReference type="GO" id="GO:0016747">
    <property type="term" value="F:acyltransferase activity, transferring groups other than amino-acyl groups"/>
    <property type="evidence" value="ECO:0007669"/>
    <property type="project" value="InterPro"/>
</dbReference>
<dbReference type="OrthoDB" id="9814807at2"/>
<keyword evidence="4" id="KW-1185">Reference proteome</keyword>
<dbReference type="InterPro" id="IPR050879">
    <property type="entry name" value="Acyltransferase_3"/>
</dbReference>
<protein>
    <submittedName>
        <fullName evidence="3">Acyltransferase family protein</fullName>
    </submittedName>
</protein>
<feature type="transmembrane region" description="Helical" evidence="1">
    <location>
        <begin position="280"/>
        <end position="300"/>
    </location>
</feature>
<feature type="transmembrane region" description="Helical" evidence="1">
    <location>
        <begin position="189"/>
        <end position="207"/>
    </location>
</feature>
<dbReference type="Proteomes" id="UP000434209">
    <property type="component" value="Chromosome 1"/>
</dbReference>
<keyword evidence="3" id="KW-0808">Transferase</keyword>
<evidence type="ECO:0000259" key="2">
    <source>
        <dbReference type="Pfam" id="PF01757"/>
    </source>
</evidence>
<sequence length="363" mass="40608">MTPRNLIAPPGAFRLMLASAVCLGHVLPVSIGAAAVHLFFALSGYWIYQMWYAEYAQLPRPYSAFVISRAWRLLPVFFATLAVLALCVWPLGIFAFHLPGRWTSSALNFYASHLLIFGYAQLDAPENVIPTVWSLDIELQFYIVAPIVIWLLARNTRRNAIHAAIIAVALAGFVVLFGEFGPWPAHSTLPLYFGFFLAGMLAACHDWRPSKQTAYASLAVAALFFFGCVALPHARELFLWGSFTGPLTRYTLLANCVLSLLLIPYALATVREPGSRRDRMLGNISYEVYIVHGAALTVFLQHFEPLSRVARLPWIALMLAVVAVLSWLIYRWVDEPSERLRRAFFRSRRPRAATLPPGATTPI</sequence>
<evidence type="ECO:0000256" key="1">
    <source>
        <dbReference type="SAM" id="Phobius"/>
    </source>
</evidence>
<feature type="domain" description="Acyltransferase 3" evidence="2">
    <location>
        <begin position="13"/>
        <end position="331"/>
    </location>
</feature>
<accession>A0A7Z2G2P2</accession>
<evidence type="ECO:0000313" key="4">
    <source>
        <dbReference type="Proteomes" id="UP000434209"/>
    </source>
</evidence>
<feature type="transmembrane region" description="Helical" evidence="1">
    <location>
        <begin position="73"/>
        <end position="98"/>
    </location>
</feature>
<keyword evidence="1" id="KW-0472">Membrane</keyword>
<feature type="transmembrane region" description="Helical" evidence="1">
    <location>
        <begin position="160"/>
        <end position="177"/>
    </location>
</feature>
<keyword evidence="3" id="KW-0012">Acyltransferase</keyword>